<organism evidence="3 4">
    <name type="scientific">Ruoffia tabacinasalis</name>
    <dbReference type="NCBI Taxonomy" id="87458"/>
    <lineage>
        <taxon>Bacteria</taxon>
        <taxon>Bacillati</taxon>
        <taxon>Bacillota</taxon>
        <taxon>Bacilli</taxon>
        <taxon>Lactobacillales</taxon>
        <taxon>Aerococcaceae</taxon>
        <taxon>Ruoffia</taxon>
    </lineage>
</organism>
<dbReference type="PROSITE" id="PS51371">
    <property type="entry name" value="CBS"/>
    <property type="match status" value="2"/>
</dbReference>
<dbReference type="Gene3D" id="3.10.580.10">
    <property type="entry name" value="CBS-domain"/>
    <property type="match status" value="1"/>
</dbReference>
<evidence type="ECO:0000256" key="2">
    <source>
        <dbReference type="PROSITE-ProRule" id="PRU00703"/>
    </source>
</evidence>
<dbReference type="AlphaFoldDB" id="A0A5R9DXP2"/>
<dbReference type="PANTHER" id="PTHR43080:SF2">
    <property type="entry name" value="CBS DOMAIN-CONTAINING PROTEIN"/>
    <property type="match status" value="1"/>
</dbReference>
<comment type="caution">
    <text evidence="3">The sequence shown here is derived from an EMBL/GenBank/DDBJ whole genome shotgun (WGS) entry which is preliminary data.</text>
</comment>
<proteinExistence type="predicted"/>
<keyword evidence="1 2" id="KW-0129">CBS domain</keyword>
<dbReference type="InterPro" id="IPR045865">
    <property type="entry name" value="ACT-like_dom_sf"/>
</dbReference>
<sequence length="215" mass="24123">MYVKDYMTAELITITPQTSVTEAQDLLRKHDINRLPVLKNDKLVGLVTKDLINRNLPSNATSLSRNEINYLLEKTTAEDIMATKLFSVNPDTLLDHAATIMSENNLGVLVVLENERLVGVITDKDIFNAFVDISGTREPGTTIVVELDKDREGVIEEIGDALVESDNNLTHMIVYYHLENSIRIVISVNTDRVDNLVQAIEKRGYEVKSVTKKPN</sequence>
<accession>A0A5R9DXP2</accession>
<dbReference type="PANTHER" id="PTHR43080">
    <property type="entry name" value="CBS DOMAIN-CONTAINING PROTEIN CBSX3, MITOCHONDRIAL"/>
    <property type="match status" value="1"/>
</dbReference>
<reference evidence="3 4" key="1">
    <citation type="submission" date="2019-05" db="EMBL/GenBank/DDBJ databases">
        <title>The metagenome of a microbial culture collection derived from dairy environment covers the genomic content of the human microbiome.</title>
        <authorList>
            <person name="Roder T."/>
            <person name="Wuthrich D."/>
            <person name="Sattari Z."/>
            <person name="Von Ah U."/>
            <person name="Bar C."/>
            <person name="Ronchi F."/>
            <person name="Macpherson A.J."/>
            <person name="Ganal-Vonarburg S.C."/>
            <person name="Bruggmann R."/>
            <person name="Vergeres G."/>
        </authorList>
    </citation>
    <scope>NUCLEOTIDE SEQUENCE [LARGE SCALE GENOMIC DNA]</scope>
    <source>
        <strain evidence="3 4">FAM 24227</strain>
    </source>
</reference>
<dbReference type="Proteomes" id="UP000306420">
    <property type="component" value="Unassembled WGS sequence"/>
</dbReference>
<dbReference type="SMART" id="SM00116">
    <property type="entry name" value="CBS"/>
    <property type="match status" value="2"/>
</dbReference>
<dbReference type="CDD" id="cd04584">
    <property type="entry name" value="CBS_pair_AcuB_like"/>
    <property type="match status" value="1"/>
</dbReference>
<dbReference type="Pfam" id="PF00571">
    <property type="entry name" value="CBS"/>
    <property type="match status" value="2"/>
</dbReference>
<protein>
    <submittedName>
        <fullName evidence="3">CBS domain-containing protein</fullName>
    </submittedName>
</protein>
<dbReference type="SUPFAM" id="SSF54631">
    <property type="entry name" value="CBS-domain pair"/>
    <property type="match status" value="1"/>
</dbReference>
<dbReference type="OrthoDB" id="9802114at2"/>
<evidence type="ECO:0000256" key="1">
    <source>
        <dbReference type="ARBA" id="ARBA00023122"/>
    </source>
</evidence>
<evidence type="ECO:0000313" key="4">
    <source>
        <dbReference type="Proteomes" id="UP000306420"/>
    </source>
</evidence>
<dbReference type="InterPro" id="IPR000644">
    <property type="entry name" value="CBS_dom"/>
</dbReference>
<name>A0A5R9DXP2_9LACT</name>
<dbReference type="InterPro" id="IPR046342">
    <property type="entry name" value="CBS_dom_sf"/>
</dbReference>
<dbReference type="RefSeq" id="WP_138404358.1">
    <property type="nucleotide sequence ID" value="NZ_VBSP01000014.1"/>
</dbReference>
<gene>
    <name evidence="3" type="ORF">FEZ33_05260</name>
</gene>
<dbReference type="InterPro" id="IPR051257">
    <property type="entry name" value="Diverse_CBS-Domain"/>
</dbReference>
<dbReference type="SUPFAM" id="SSF55021">
    <property type="entry name" value="ACT-like"/>
    <property type="match status" value="1"/>
</dbReference>
<dbReference type="EMBL" id="VBSP01000014">
    <property type="protein sequence ID" value="TLQ41561.1"/>
    <property type="molecule type" value="Genomic_DNA"/>
</dbReference>
<evidence type="ECO:0000313" key="3">
    <source>
        <dbReference type="EMBL" id="TLQ41561.1"/>
    </source>
</evidence>